<dbReference type="AlphaFoldDB" id="A0AA86NMP0"/>
<proteinExistence type="predicted"/>
<evidence type="ECO:0000313" key="1">
    <source>
        <dbReference type="EMBL" id="CAI9922247.1"/>
    </source>
</evidence>
<accession>A0AA86NMP0</accession>
<evidence type="ECO:0000313" key="3">
    <source>
        <dbReference type="Proteomes" id="UP001642409"/>
    </source>
</evidence>
<dbReference type="Proteomes" id="UP001642409">
    <property type="component" value="Unassembled WGS sequence"/>
</dbReference>
<protein>
    <submittedName>
        <fullName evidence="2">Hypothetical_protein</fullName>
    </submittedName>
</protein>
<name>A0AA86NMP0_9EUKA</name>
<dbReference type="EMBL" id="CATOUU010000248">
    <property type="protein sequence ID" value="CAI9922247.1"/>
    <property type="molecule type" value="Genomic_DNA"/>
</dbReference>
<gene>
    <name evidence="2" type="ORF">HINF_LOCUS11009</name>
    <name evidence="1" type="ORF">HINF_LOCUS9892</name>
</gene>
<evidence type="ECO:0000313" key="2">
    <source>
        <dbReference type="EMBL" id="CAL5989747.1"/>
    </source>
</evidence>
<sequence length="212" mass="24916">MLLVQHKFLLREPQELLQKEFGDFDFIGVDYKDCGERAMKYRQRHTDSKKQISGTLLTDACFFNRKVVVDANGNKQNVIEFQYDDGTVEVKPINSGFVFLFIPLEEDWEPFLCFFQLHETGHASESDQPIAMDQMIKDLAKANFKVEITAWDGDAVIRDPSRRIRKRFQIIQDRTIQKKIQWKHFGQLTKKEQLLENMLAPPQPKVETQDKY</sequence>
<dbReference type="EMBL" id="CAXDID020000024">
    <property type="protein sequence ID" value="CAL5989747.1"/>
    <property type="molecule type" value="Genomic_DNA"/>
</dbReference>
<reference evidence="1" key="1">
    <citation type="submission" date="2023-06" db="EMBL/GenBank/DDBJ databases">
        <authorList>
            <person name="Kurt Z."/>
        </authorList>
    </citation>
    <scope>NUCLEOTIDE SEQUENCE</scope>
</reference>
<organism evidence="1">
    <name type="scientific">Hexamita inflata</name>
    <dbReference type="NCBI Taxonomy" id="28002"/>
    <lineage>
        <taxon>Eukaryota</taxon>
        <taxon>Metamonada</taxon>
        <taxon>Diplomonadida</taxon>
        <taxon>Hexamitidae</taxon>
        <taxon>Hexamitinae</taxon>
        <taxon>Hexamita</taxon>
    </lineage>
</organism>
<reference evidence="2 3" key="2">
    <citation type="submission" date="2024-07" db="EMBL/GenBank/DDBJ databases">
        <authorList>
            <person name="Akdeniz Z."/>
        </authorList>
    </citation>
    <scope>NUCLEOTIDE SEQUENCE [LARGE SCALE GENOMIC DNA]</scope>
</reference>
<comment type="caution">
    <text evidence="1">The sequence shown here is derived from an EMBL/GenBank/DDBJ whole genome shotgun (WGS) entry which is preliminary data.</text>
</comment>
<keyword evidence="3" id="KW-1185">Reference proteome</keyword>